<comment type="caution">
    <text evidence="2">The sequence shown here is derived from an EMBL/GenBank/DDBJ whole genome shotgun (WGS) entry which is preliminary data.</text>
</comment>
<keyword evidence="3" id="KW-1185">Reference proteome</keyword>
<protein>
    <submittedName>
        <fullName evidence="2">Diiron oxygenase</fullName>
    </submittedName>
</protein>
<dbReference type="InterPro" id="IPR009078">
    <property type="entry name" value="Ferritin-like_SF"/>
</dbReference>
<evidence type="ECO:0000313" key="2">
    <source>
        <dbReference type="EMBL" id="MCD2193889.1"/>
    </source>
</evidence>
<accession>A0ABS8P6L1</accession>
<proteinExistence type="predicted"/>
<organism evidence="2 3">
    <name type="scientific">Actinomycetospora endophytica</name>
    <dbReference type="NCBI Taxonomy" id="2291215"/>
    <lineage>
        <taxon>Bacteria</taxon>
        <taxon>Bacillati</taxon>
        <taxon>Actinomycetota</taxon>
        <taxon>Actinomycetes</taxon>
        <taxon>Pseudonocardiales</taxon>
        <taxon>Pseudonocardiaceae</taxon>
        <taxon>Actinomycetospora</taxon>
    </lineage>
</organism>
<dbReference type="SUPFAM" id="SSF47240">
    <property type="entry name" value="Ferritin-like"/>
    <property type="match status" value="1"/>
</dbReference>
<evidence type="ECO:0000256" key="1">
    <source>
        <dbReference type="SAM" id="MobiDB-lite"/>
    </source>
</evidence>
<dbReference type="EMBL" id="JAJNDB010000002">
    <property type="protein sequence ID" value="MCD2193889.1"/>
    <property type="molecule type" value="Genomic_DNA"/>
</dbReference>
<reference evidence="2 3" key="1">
    <citation type="submission" date="2021-11" db="EMBL/GenBank/DDBJ databases">
        <title>Draft genome sequence of Actinomycetospora sp. SF1 isolated from the rhizosphere soil.</title>
        <authorList>
            <person name="Duangmal K."/>
            <person name="Chantavorakit T."/>
        </authorList>
    </citation>
    <scope>NUCLEOTIDE SEQUENCE [LARGE SCALE GENOMIC DNA]</scope>
    <source>
        <strain evidence="2 3">TBRC 5722</strain>
    </source>
</reference>
<feature type="compositionally biased region" description="Polar residues" evidence="1">
    <location>
        <begin position="1"/>
        <end position="12"/>
    </location>
</feature>
<dbReference type="InterPro" id="IPR012348">
    <property type="entry name" value="RNR-like"/>
</dbReference>
<dbReference type="Pfam" id="PF11583">
    <property type="entry name" value="AurF"/>
    <property type="match status" value="1"/>
</dbReference>
<gene>
    <name evidence="2" type="ORF">LQ327_10935</name>
</gene>
<dbReference type="InterPro" id="IPR025859">
    <property type="entry name" value="AurF/CmlI"/>
</dbReference>
<name>A0ABS8P6L1_9PSEU</name>
<dbReference type="CDD" id="cd00657">
    <property type="entry name" value="Ferritin_like"/>
    <property type="match status" value="1"/>
</dbReference>
<feature type="region of interest" description="Disordered" evidence="1">
    <location>
        <begin position="1"/>
        <end position="23"/>
    </location>
</feature>
<dbReference type="Gene3D" id="1.10.620.20">
    <property type="entry name" value="Ribonucleotide Reductase, subunit A"/>
    <property type="match status" value="1"/>
</dbReference>
<dbReference type="Proteomes" id="UP001199469">
    <property type="component" value="Unassembled WGS sequence"/>
</dbReference>
<dbReference type="RefSeq" id="WP_230733270.1">
    <property type="nucleotide sequence ID" value="NZ_JAJNDB010000002.1"/>
</dbReference>
<evidence type="ECO:0000313" key="3">
    <source>
        <dbReference type="Proteomes" id="UP001199469"/>
    </source>
</evidence>
<sequence>MTAPTTTRTAGSSRAGEGDANATASRLLRSAAKKSYDPDVDIDWDAPLVEGALWMPEHRVSLYGTELWERLTPEQRIELGKHEACSVASVGLWFETLLMQRLLKDFYAEDPTTERAQWSLTEVADECRHSQMFARMVRRAGVEPYGAVPFVHQLGKMFSVLNWGPAAYASILVAEEVLDRLQREQANDDSIQPLMRQVNRIHIMEEARHVAFARDEVTRGIAELSRGELAYQRFTCALTSFFVVRSIINPKVYAAVGIDPKEGHRAALANPHHREMIRFGGEKIMAFLEEAGMIAGPGKALWKKSFLLEK</sequence>